<dbReference type="Proteomes" id="UP001494588">
    <property type="component" value="Unassembled WGS sequence"/>
</dbReference>
<evidence type="ECO:0000313" key="2">
    <source>
        <dbReference type="Proteomes" id="UP001494588"/>
    </source>
</evidence>
<protein>
    <submittedName>
        <fullName evidence="1">Uncharacterized protein</fullName>
    </submittedName>
</protein>
<organism evidence="1 2">
    <name type="scientific">Paraburkholderia sabiae</name>
    <dbReference type="NCBI Taxonomy" id="273251"/>
    <lineage>
        <taxon>Bacteria</taxon>
        <taxon>Pseudomonadati</taxon>
        <taxon>Pseudomonadota</taxon>
        <taxon>Betaproteobacteria</taxon>
        <taxon>Burkholderiales</taxon>
        <taxon>Burkholderiaceae</taxon>
        <taxon>Paraburkholderia</taxon>
    </lineage>
</organism>
<gene>
    <name evidence="1" type="ORF">V4C55_07795</name>
</gene>
<reference evidence="1 2" key="1">
    <citation type="submission" date="2024-01" db="EMBL/GenBank/DDBJ databases">
        <title>The diversity of rhizobia nodulating Mimosa spp. in eleven states of Brazil covering several biomes is determined by host plant, location, and edaphic factors.</title>
        <authorList>
            <person name="Rouws L."/>
            <person name="Barauna A."/>
            <person name="Beukes C."/>
            <person name="De Faria S.M."/>
            <person name="Gross E."/>
            <person name="Dos Reis Junior F.B."/>
            <person name="Simon M."/>
            <person name="Maluk M."/>
            <person name="Odee D.W."/>
            <person name="Kenicer G."/>
            <person name="Young J.P.W."/>
            <person name="Reis V.M."/>
            <person name="Zilli J."/>
            <person name="James E.K."/>
        </authorList>
    </citation>
    <scope>NUCLEOTIDE SEQUENCE [LARGE SCALE GENOMIC DNA]</scope>
    <source>
        <strain evidence="1 2">JPY77</strain>
    </source>
</reference>
<accession>A0ABU9Q878</accession>
<name>A0ABU9Q878_9BURK</name>
<proteinExistence type="predicted"/>
<sequence length="265" mass="28352">MGKEIRLADRSLTLRLRRDAFVRYADKQRAADATKAFLADAFVWSRDDALMRELCGLLGLDSETAADAMFKVRRAIETGDIVAIPDPPRYTGAGSSGSSNPKPRVATFTPSQLFKGASRLACAASYSAGLARLRMPPNDWLAKWQANPGDVLPDGSIATALNSSRGEAAVAVDDGAGDISALADDAGEPTLLSDAQPFDYAPDAIGDAEQDVGVFLTPAEEAECEMQYEADMAECGAYAAMNRSAWSVCKERAMNRYAYCLRGMG</sequence>
<keyword evidence="2" id="KW-1185">Reference proteome</keyword>
<dbReference type="EMBL" id="JAZHGC010000005">
    <property type="protein sequence ID" value="MEM5285606.1"/>
    <property type="molecule type" value="Genomic_DNA"/>
</dbReference>
<comment type="caution">
    <text evidence="1">The sequence shown here is derived from an EMBL/GenBank/DDBJ whole genome shotgun (WGS) entry which is preliminary data.</text>
</comment>
<evidence type="ECO:0000313" key="1">
    <source>
        <dbReference type="EMBL" id="MEM5285606.1"/>
    </source>
</evidence>
<dbReference type="RefSeq" id="WP_201649911.1">
    <property type="nucleotide sequence ID" value="NZ_CAJHCS010000006.1"/>
</dbReference>